<dbReference type="EMBL" id="SLUN01000063">
    <property type="protein sequence ID" value="TCL54492.1"/>
    <property type="molecule type" value="Genomic_DNA"/>
</dbReference>
<dbReference type="Proteomes" id="UP000295008">
    <property type="component" value="Unassembled WGS sequence"/>
</dbReference>
<gene>
    <name evidence="2" type="ORF">EDC14_10639</name>
</gene>
<dbReference type="NCBIfam" id="TIGR02532">
    <property type="entry name" value="IV_pilin_GFxxxE"/>
    <property type="match status" value="1"/>
</dbReference>
<feature type="region of interest" description="Disordered" evidence="1">
    <location>
        <begin position="100"/>
        <end position="145"/>
    </location>
</feature>
<accession>A0A4V2QAZ9</accession>
<organism evidence="2 3">
    <name type="scientific">Hydrogenispora ethanolica</name>
    <dbReference type="NCBI Taxonomy" id="1082276"/>
    <lineage>
        <taxon>Bacteria</taxon>
        <taxon>Bacillati</taxon>
        <taxon>Bacillota</taxon>
        <taxon>Hydrogenispora</taxon>
    </lineage>
</organism>
<evidence type="ECO:0000313" key="3">
    <source>
        <dbReference type="Proteomes" id="UP000295008"/>
    </source>
</evidence>
<feature type="region of interest" description="Disordered" evidence="1">
    <location>
        <begin position="159"/>
        <end position="178"/>
    </location>
</feature>
<reference evidence="2 3" key="1">
    <citation type="submission" date="2019-03" db="EMBL/GenBank/DDBJ databases">
        <title>Genomic Encyclopedia of Type Strains, Phase IV (KMG-IV): sequencing the most valuable type-strain genomes for metagenomic binning, comparative biology and taxonomic classification.</title>
        <authorList>
            <person name="Goeker M."/>
        </authorList>
    </citation>
    <scope>NUCLEOTIDE SEQUENCE [LARGE SCALE GENOMIC DNA]</scope>
    <source>
        <strain evidence="2 3">LX-B</strain>
    </source>
</reference>
<dbReference type="InterPro" id="IPR012902">
    <property type="entry name" value="N_methyl_site"/>
</dbReference>
<dbReference type="SUPFAM" id="SSF54523">
    <property type="entry name" value="Pili subunits"/>
    <property type="match status" value="1"/>
</dbReference>
<evidence type="ECO:0000313" key="2">
    <source>
        <dbReference type="EMBL" id="TCL54492.1"/>
    </source>
</evidence>
<dbReference type="InterPro" id="IPR045584">
    <property type="entry name" value="Pilin-like"/>
</dbReference>
<protein>
    <submittedName>
        <fullName evidence="2">Prepilin-type N-terminal cleavage/methylation domain-containing protein</fullName>
    </submittedName>
</protein>
<proteinExistence type="predicted"/>
<sequence length="178" mass="19192">MGTGNRSGFTLLEVLAVIILIGLALSLAQPAVERSLEKTRIQAIAKLLRADVATLRETAATERSAQVVDFTAQGYAFQLGEHPIRRDFSGEQFHFVIPAAAPEPEPSREPDSPGDGESPPEPASGSRSALQLLPDGSTPGMQLAWRTRHFQGRLVIREDGEVQWNDAPQSAGDQPASR</sequence>
<keyword evidence="3" id="KW-1185">Reference proteome</keyword>
<feature type="compositionally biased region" description="Polar residues" evidence="1">
    <location>
        <begin position="166"/>
        <end position="178"/>
    </location>
</feature>
<dbReference type="PROSITE" id="PS00409">
    <property type="entry name" value="PROKAR_NTER_METHYL"/>
    <property type="match status" value="1"/>
</dbReference>
<dbReference type="RefSeq" id="WP_165908332.1">
    <property type="nucleotide sequence ID" value="NZ_SLUN01000063.1"/>
</dbReference>
<name>A0A4V2QAZ9_HYDET</name>
<comment type="caution">
    <text evidence="2">The sequence shown here is derived from an EMBL/GenBank/DDBJ whole genome shotgun (WGS) entry which is preliminary data.</text>
</comment>
<evidence type="ECO:0000256" key="1">
    <source>
        <dbReference type="SAM" id="MobiDB-lite"/>
    </source>
</evidence>
<dbReference type="AlphaFoldDB" id="A0A4V2QAZ9"/>
<dbReference type="Pfam" id="PF07963">
    <property type="entry name" value="N_methyl"/>
    <property type="match status" value="1"/>
</dbReference>